<name>C5BRU9_TERTT</name>
<protein>
    <recommendedName>
        <fullName evidence="3">Extradiol ring-cleavage dioxygenase LigAB LigA subunit domain-containing protein</fullName>
    </recommendedName>
</protein>
<dbReference type="STRING" id="377629.TERTU_1261"/>
<reference evidence="1 2" key="1">
    <citation type="journal article" date="2009" name="PLoS ONE">
        <title>The complete genome of Teredinibacter turnerae T7901: an intracellular endosymbiont of marine wood-boring bivalves (shipworms).</title>
        <authorList>
            <person name="Yang J.C."/>
            <person name="Madupu R."/>
            <person name="Durkin A.S."/>
            <person name="Ekborg N.A."/>
            <person name="Pedamallu C.S."/>
            <person name="Hostetler J.B."/>
            <person name="Radune D."/>
            <person name="Toms B.S."/>
            <person name="Henrissat B."/>
            <person name="Coutinho P.M."/>
            <person name="Schwarz S."/>
            <person name="Field L."/>
            <person name="Trindade-Silva A.E."/>
            <person name="Soares C.A.G."/>
            <person name="Elshahawi S."/>
            <person name="Hanora A."/>
            <person name="Schmidt E.W."/>
            <person name="Haygood M.G."/>
            <person name="Posfai J."/>
            <person name="Benner J."/>
            <person name="Madinger C."/>
            <person name="Nove J."/>
            <person name="Anton B."/>
            <person name="Chaudhary K."/>
            <person name="Foster J."/>
            <person name="Holman A."/>
            <person name="Kumar S."/>
            <person name="Lessard P.A."/>
            <person name="Luyten Y.A."/>
            <person name="Slatko B."/>
            <person name="Wood N."/>
            <person name="Wu B."/>
            <person name="Teplitski M."/>
            <person name="Mougous J.D."/>
            <person name="Ward N."/>
            <person name="Eisen J.A."/>
            <person name="Badger J.H."/>
            <person name="Distel D.L."/>
        </authorList>
    </citation>
    <scope>NUCLEOTIDE SEQUENCE [LARGE SCALE GENOMIC DNA]</scope>
    <source>
        <strain evidence="2">ATCC 39867 / T7901</strain>
    </source>
</reference>
<proteinExistence type="predicted"/>
<dbReference type="eggNOG" id="ENOG50330KT">
    <property type="taxonomic scope" value="Bacteria"/>
</dbReference>
<accession>C5BRU9</accession>
<dbReference type="KEGG" id="ttu:TERTU_1261"/>
<dbReference type="Proteomes" id="UP000009080">
    <property type="component" value="Chromosome"/>
</dbReference>
<dbReference type="RefSeq" id="WP_015817613.1">
    <property type="nucleotide sequence ID" value="NC_012997.1"/>
</dbReference>
<dbReference type="HOGENOM" id="CLU_2481705_0_0_6"/>
<gene>
    <name evidence="1" type="ordered locus">TERTU_1261</name>
</gene>
<evidence type="ECO:0000313" key="2">
    <source>
        <dbReference type="Proteomes" id="UP000009080"/>
    </source>
</evidence>
<keyword evidence="2" id="KW-1185">Reference proteome</keyword>
<organism evidence="1 2">
    <name type="scientific">Teredinibacter turnerae (strain ATCC 39867 / T7901)</name>
    <dbReference type="NCBI Taxonomy" id="377629"/>
    <lineage>
        <taxon>Bacteria</taxon>
        <taxon>Pseudomonadati</taxon>
        <taxon>Pseudomonadota</taxon>
        <taxon>Gammaproteobacteria</taxon>
        <taxon>Cellvibrionales</taxon>
        <taxon>Cellvibrionaceae</taxon>
        <taxon>Teredinibacter</taxon>
    </lineage>
</organism>
<dbReference type="GeneID" id="58409003"/>
<dbReference type="AlphaFoldDB" id="C5BRU9"/>
<evidence type="ECO:0008006" key="3">
    <source>
        <dbReference type="Google" id="ProtNLM"/>
    </source>
</evidence>
<sequence>MKSSVGSPLAIHRMIEHLISVPEDRALLKSAPEQLFTRFQVPEEHYPALLNSERDALAAIGVHGNYVVKWLIWTGRPTMPFFALSYYFDRR</sequence>
<evidence type="ECO:0000313" key="1">
    <source>
        <dbReference type="EMBL" id="ACR11501.1"/>
    </source>
</evidence>
<dbReference type="EMBL" id="CP001614">
    <property type="protein sequence ID" value="ACR11501.1"/>
    <property type="molecule type" value="Genomic_DNA"/>
</dbReference>
<dbReference type="OrthoDB" id="7595706at2"/>